<dbReference type="GeneID" id="54418886"/>
<dbReference type="OrthoDB" id="2420947at2759"/>
<sequence length="383" mass="42552">MAPKSSKRKHIDHDEVASGTVASTRSSAHERVKKRKKQDATRKNESIQSKSIVSAKESNKSSAPEPTFRRPFSPPTVAHKKTTNSYLTQKTRYIPQSTLTSKWAPLTTPAQNAVKTLLASSARTVIQSQPQNRQKEADDVLRGVLKKLERQIPRIPFPKGRAGNKGEAFVREMLDKRRADLEAQLTSVEHAMLLVEEEIGREEETLEVEREALASLEKNEKAEIRTWKAEERRIPLDLRTFLEPSSMVPEMLGDKPLPPAKIVRGRDYCALDTYVAKENNDPNLAPILQQLQSHLDSLHANSEQVQDISNTIDRAQASLEEVMYQTKGEDALLGWIGSIGTTKKSHKGLGFVPGLSSIALGYQYIGATEALHLGGCMACGVWS</sequence>
<keyword evidence="1" id="KW-0175">Coiled coil</keyword>
<dbReference type="InterPro" id="IPR025212">
    <property type="entry name" value="CAD_CENP-Q"/>
</dbReference>
<evidence type="ECO:0000313" key="3">
    <source>
        <dbReference type="EMBL" id="KAF1808563.1"/>
    </source>
</evidence>
<dbReference type="Pfam" id="PF13094">
    <property type="entry name" value="CENP-Q"/>
    <property type="match status" value="1"/>
</dbReference>
<accession>A0A6G1FS09</accession>
<dbReference type="RefSeq" id="XP_033530194.1">
    <property type="nucleotide sequence ID" value="XM_033678316.1"/>
</dbReference>
<name>A0A6G1FS09_9PEZI</name>
<feature type="region of interest" description="Disordered" evidence="2">
    <location>
        <begin position="1"/>
        <end position="84"/>
    </location>
</feature>
<dbReference type="EMBL" id="ML975182">
    <property type="protein sequence ID" value="KAF1808563.1"/>
    <property type="molecule type" value="Genomic_DNA"/>
</dbReference>
<evidence type="ECO:0000313" key="5">
    <source>
        <dbReference type="RefSeq" id="XP_033530194.1"/>
    </source>
</evidence>
<gene>
    <name evidence="3 5" type="ORF">P152DRAFT_452778</name>
</gene>
<dbReference type="Proteomes" id="UP000504638">
    <property type="component" value="Unplaced"/>
</dbReference>
<feature type="coiled-coil region" evidence="1">
    <location>
        <begin position="171"/>
        <end position="219"/>
    </location>
</feature>
<protein>
    <submittedName>
        <fullName evidence="3 5">Uncharacterized protein</fullName>
    </submittedName>
</protein>
<proteinExistence type="predicted"/>
<reference evidence="3 5" key="1">
    <citation type="submission" date="2020-01" db="EMBL/GenBank/DDBJ databases">
        <authorList>
            <consortium name="DOE Joint Genome Institute"/>
            <person name="Haridas S."/>
            <person name="Albert R."/>
            <person name="Binder M."/>
            <person name="Bloem J."/>
            <person name="Labutti K."/>
            <person name="Salamov A."/>
            <person name="Andreopoulos B."/>
            <person name="Baker S.E."/>
            <person name="Barry K."/>
            <person name="Bills G."/>
            <person name="Bluhm B.H."/>
            <person name="Cannon C."/>
            <person name="Castanera R."/>
            <person name="Culley D.E."/>
            <person name="Daum C."/>
            <person name="Ezra D."/>
            <person name="Gonzalez J.B."/>
            <person name="Henrissat B."/>
            <person name="Kuo A."/>
            <person name="Liang C."/>
            <person name="Lipzen A."/>
            <person name="Lutzoni F."/>
            <person name="Magnuson J."/>
            <person name="Mondo S."/>
            <person name="Nolan M."/>
            <person name="Ohm R."/>
            <person name="Pangilinan J."/>
            <person name="Park H.-J."/>
            <person name="Ramirez L."/>
            <person name="Alfaro M."/>
            <person name="Sun H."/>
            <person name="Tritt A."/>
            <person name="Yoshinaga Y."/>
            <person name="Zwiers L.-H."/>
            <person name="Turgeon B.G."/>
            <person name="Goodwin S.B."/>
            <person name="Spatafora J.W."/>
            <person name="Crous P.W."/>
            <person name="Grigoriev I.V."/>
        </authorList>
    </citation>
    <scope>NUCLEOTIDE SEQUENCE</scope>
    <source>
        <strain evidence="3 5">CBS 781.70</strain>
    </source>
</reference>
<reference evidence="5" key="3">
    <citation type="submission" date="2025-04" db="UniProtKB">
        <authorList>
            <consortium name="RefSeq"/>
        </authorList>
    </citation>
    <scope>IDENTIFICATION</scope>
    <source>
        <strain evidence="5">CBS 781.70</strain>
    </source>
</reference>
<reference evidence="5" key="2">
    <citation type="submission" date="2020-04" db="EMBL/GenBank/DDBJ databases">
        <authorList>
            <consortium name="NCBI Genome Project"/>
        </authorList>
    </citation>
    <scope>NUCLEOTIDE SEQUENCE</scope>
    <source>
        <strain evidence="5">CBS 781.70</strain>
    </source>
</reference>
<evidence type="ECO:0000256" key="1">
    <source>
        <dbReference type="SAM" id="Coils"/>
    </source>
</evidence>
<evidence type="ECO:0000313" key="4">
    <source>
        <dbReference type="Proteomes" id="UP000504638"/>
    </source>
</evidence>
<evidence type="ECO:0000256" key="2">
    <source>
        <dbReference type="SAM" id="MobiDB-lite"/>
    </source>
</evidence>
<keyword evidence="4" id="KW-1185">Reference proteome</keyword>
<dbReference type="AlphaFoldDB" id="A0A6G1FS09"/>
<organism evidence="3">
    <name type="scientific">Eremomyces bilateralis CBS 781.70</name>
    <dbReference type="NCBI Taxonomy" id="1392243"/>
    <lineage>
        <taxon>Eukaryota</taxon>
        <taxon>Fungi</taxon>
        <taxon>Dikarya</taxon>
        <taxon>Ascomycota</taxon>
        <taxon>Pezizomycotina</taxon>
        <taxon>Dothideomycetes</taxon>
        <taxon>Dothideomycetes incertae sedis</taxon>
        <taxon>Eremomycetales</taxon>
        <taxon>Eremomycetaceae</taxon>
        <taxon>Eremomyces</taxon>
    </lineage>
</organism>
<feature type="compositionally biased region" description="Basic residues" evidence="2">
    <location>
        <begin position="1"/>
        <end position="10"/>
    </location>
</feature>